<dbReference type="PANTHER" id="PTHR32071:SF57">
    <property type="entry name" value="C4-DICARBOXYLATE TRANSPORT TRANSCRIPTIONAL REGULATORY PROTEIN DCTD"/>
    <property type="match status" value="1"/>
</dbReference>
<dbReference type="Pfam" id="PF18024">
    <property type="entry name" value="HTH_50"/>
    <property type="match status" value="1"/>
</dbReference>
<feature type="domain" description="Sigma-54 factor interaction" evidence="6">
    <location>
        <begin position="259"/>
        <end position="488"/>
    </location>
</feature>
<dbReference type="InterPro" id="IPR058031">
    <property type="entry name" value="AAA_lid_NorR"/>
</dbReference>
<evidence type="ECO:0000259" key="8">
    <source>
        <dbReference type="PROSITE" id="PS50113"/>
    </source>
</evidence>
<keyword evidence="2" id="KW-0058">Aromatic hydrocarbons catabolism</keyword>
<evidence type="ECO:0000313" key="10">
    <source>
        <dbReference type="Proteomes" id="UP000239549"/>
    </source>
</evidence>
<reference evidence="10" key="1">
    <citation type="submission" date="2018-02" db="EMBL/GenBank/DDBJ databases">
        <title>Genome sequence of Desulfocucumis palustris strain NAW-5.</title>
        <authorList>
            <person name="Watanabe M."/>
            <person name="Kojima H."/>
            <person name="Fukui M."/>
        </authorList>
    </citation>
    <scope>NUCLEOTIDE SEQUENCE [LARGE SCALE GENOMIC DNA]</scope>
    <source>
        <strain evidence="10">NAW-5</strain>
    </source>
</reference>
<keyword evidence="10" id="KW-1185">Reference proteome</keyword>
<dbReference type="GO" id="GO:0005524">
    <property type="term" value="F:ATP binding"/>
    <property type="evidence" value="ECO:0007669"/>
    <property type="project" value="UniProtKB-KW"/>
</dbReference>
<evidence type="ECO:0000256" key="5">
    <source>
        <dbReference type="SAM" id="Coils"/>
    </source>
</evidence>
<dbReference type="Pfam" id="PF13426">
    <property type="entry name" value="PAS_9"/>
    <property type="match status" value="1"/>
</dbReference>
<dbReference type="Pfam" id="PF00158">
    <property type="entry name" value="Sigma54_activat"/>
    <property type="match status" value="1"/>
</dbReference>
<dbReference type="InterPro" id="IPR002078">
    <property type="entry name" value="Sigma_54_int"/>
</dbReference>
<dbReference type="PROSITE" id="PS50113">
    <property type="entry name" value="PAC"/>
    <property type="match status" value="1"/>
</dbReference>
<dbReference type="AlphaFoldDB" id="A0A2L2XGB4"/>
<dbReference type="CDD" id="cd00130">
    <property type="entry name" value="PAS"/>
    <property type="match status" value="2"/>
</dbReference>
<dbReference type="SUPFAM" id="SSF46689">
    <property type="entry name" value="Homeodomain-like"/>
    <property type="match status" value="1"/>
</dbReference>
<dbReference type="Gene3D" id="3.40.50.300">
    <property type="entry name" value="P-loop containing nucleotide triphosphate hydrolases"/>
    <property type="match status" value="1"/>
</dbReference>
<dbReference type="InterPro" id="IPR035965">
    <property type="entry name" value="PAS-like_dom_sf"/>
</dbReference>
<evidence type="ECO:0000256" key="1">
    <source>
        <dbReference type="ARBA" id="ARBA00022741"/>
    </source>
</evidence>
<evidence type="ECO:0000256" key="3">
    <source>
        <dbReference type="ARBA" id="ARBA00022840"/>
    </source>
</evidence>
<evidence type="ECO:0000313" key="9">
    <source>
        <dbReference type="EMBL" id="GBF35288.1"/>
    </source>
</evidence>
<dbReference type="NCBIfam" id="TIGR00229">
    <property type="entry name" value="sensory_box"/>
    <property type="match status" value="2"/>
</dbReference>
<dbReference type="SUPFAM" id="SSF55785">
    <property type="entry name" value="PYP-like sensor domain (PAS domain)"/>
    <property type="match status" value="2"/>
</dbReference>
<dbReference type="PANTHER" id="PTHR32071">
    <property type="entry name" value="TRANSCRIPTIONAL REGULATORY PROTEIN"/>
    <property type="match status" value="1"/>
</dbReference>
<dbReference type="InterPro" id="IPR000700">
    <property type="entry name" value="PAS-assoc_C"/>
</dbReference>
<dbReference type="EMBL" id="BFAV01000157">
    <property type="protein sequence ID" value="GBF35288.1"/>
    <property type="molecule type" value="Genomic_DNA"/>
</dbReference>
<evidence type="ECO:0000256" key="4">
    <source>
        <dbReference type="ARBA" id="ARBA00029500"/>
    </source>
</evidence>
<dbReference type="Pfam" id="PF00989">
    <property type="entry name" value="PAS"/>
    <property type="match status" value="1"/>
</dbReference>
<feature type="domain" description="PAC" evidence="8">
    <location>
        <begin position="182"/>
        <end position="234"/>
    </location>
</feature>
<dbReference type="InterPro" id="IPR013767">
    <property type="entry name" value="PAS_fold"/>
</dbReference>
<gene>
    <name evidence="9" type="ORF">DCCM_4411</name>
</gene>
<dbReference type="SMART" id="SM00091">
    <property type="entry name" value="PAS"/>
    <property type="match status" value="2"/>
</dbReference>
<dbReference type="SUPFAM" id="SSF52540">
    <property type="entry name" value="P-loop containing nucleoside triphosphate hydrolases"/>
    <property type="match status" value="1"/>
</dbReference>
<dbReference type="InterPro" id="IPR025662">
    <property type="entry name" value="Sigma_54_int_dom_ATP-bd_1"/>
</dbReference>
<keyword evidence="3" id="KW-0067">ATP-binding</keyword>
<dbReference type="InterPro" id="IPR003593">
    <property type="entry name" value="AAA+_ATPase"/>
</dbReference>
<protein>
    <recommendedName>
        <fullName evidence="4">HTH-type transcriptional regulatory protein TyrR</fullName>
    </recommendedName>
</protein>
<dbReference type="Pfam" id="PF25601">
    <property type="entry name" value="AAA_lid_14"/>
    <property type="match status" value="1"/>
</dbReference>
<keyword evidence="1" id="KW-0547">Nucleotide-binding</keyword>
<feature type="domain" description="PAS" evidence="7">
    <location>
        <begin position="1"/>
        <end position="43"/>
    </location>
</feature>
<dbReference type="Gene3D" id="1.10.10.60">
    <property type="entry name" value="Homeodomain-like"/>
    <property type="match status" value="1"/>
</dbReference>
<dbReference type="InterPro" id="IPR030828">
    <property type="entry name" value="HTH_TyrR"/>
</dbReference>
<sequence>MQQEIFDAISHGIIIINDKGEITVFNRPAEALLGIDAGMALGRPINEVLPSNGLTEVLATGKPQLNQKVIAGRFTLVINRTPLINDGKVVGAVALFEDISVKESMARELAMVRELKDDLEAIFNSSYDEIFVIDGQGTVTKVNKISETYYGVPTEEIVGKNVLDLEKEGFFRPSVTSMVFKEKRRLTIAQKTRSGKELIVTANPVFNQQGEITRVVVNSRDVTELTSLKQKLTETEKLAESYRTQIMQLQMEKLKSDEIIARSSHSRQLLEMVEKVAQVDSTVLITGESGVGKGIISAKIHKLSKRSPGPFVAINCGAIPVNLLESELFGYEPGAFTGAKKEGKKGLIQLGQGGTVFLDEIADLPLNLQVKLLHVIQQKSLTRVGGSKPVDVNVRFIAATNRDIKQMMKEGTFREDLFYRLNVIPLYIQPLRYRSEDILPLVEHFLSIYNGKYGINKKFAKETRDILEKYHWPGNVREVENIVERLMVTTESADILPIHLPDYIINSSDNMNNRVYVLDLCSLDEAIEEVERQLLQKAFERYDNTYRMAEALKVNQSTVVRKMKKYIPSAGGRPGGRRRKQ</sequence>
<name>A0A2L2XGB4_9FIRM</name>
<dbReference type="GO" id="GO:0003677">
    <property type="term" value="F:DNA binding"/>
    <property type="evidence" value="ECO:0007669"/>
    <property type="project" value="UniProtKB-KW"/>
</dbReference>
<dbReference type="PROSITE" id="PS00675">
    <property type="entry name" value="SIGMA54_INTERACT_1"/>
    <property type="match status" value="1"/>
</dbReference>
<dbReference type="PROSITE" id="PS50112">
    <property type="entry name" value="PAS"/>
    <property type="match status" value="2"/>
</dbReference>
<dbReference type="Gene3D" id="3.30.450.20">
    <property type="entry name" value="PAS domain"/>
    <property type="match status" value="2"/>
</dbReference>
<dbReference type="Proteomes" id="UP000239549">
    <property type="component" value="Unassembled WGS sequence"/>
</dbReference>
<comment type="caution">
    <text evidence="9">The sequence shown here is derived from an EMBL/GenBank/DDBJ whole genome shotgun (WGS) entry which is preliminary data.</text>
</comment>
<evidence type="ECO:0000259" key="6">
    <source>
        <dbReference type="PROSITE" id="PS50045"/>
    </source>
</evidence>
<dbReference type="SMART" id="SM00382">
    <property type="entry name" value="AAA"/>
    <property type="match status" value="1"/>
</dbReference>
<evidence type="ECO:0000256" key="2">
    <source>
        <dbReference type="ARBA" id="ARBA00022797"/>
    </source>
</evidence>
<feature type="domain" description="PAS" evidence="7">
    <location>
        <begin position="115"/>
        <end position="163"/>
    </location>
</feature>
<evidence type="ECO:0000259" key="7">
    <source>
        <dbReference type="PROSITE" id="PS50112"/>
    </source>
</evidence>
<dbReference type="Gene3D" id="1.10.8.60">
    <property type="match status" value="1"/>
</dbReference>
<dbReference type="OrthoDB" id="9803970at2"/>
<dbReference type="GO" id="GO:0006355">
    <property type="term" value="P:regulation of DNA-templated transcription"/>
    <property type="evidence" value="ECO:0007669"/>
    <property type="project" value="InterPro"/>
</dbReference>
<organism evidence="9 10">
    <name type="scientific">Desulfocucumis palustris</name>
    <dbReference type="NCBI Taxonomy" id="1898651"/>
    <lineage>
        <taxon>Bacteria</taxon>
        <taxon>Bacillati</taxon>
        <taxon>Bacillota</taxon>
        <taxon>Clostridia</taxon>
        <taxon>Eubacteriales</taxon>
        <taxon>Desulfocucumaceae</taxon>
        <taxon>Desulfocucumis</taxon>
    </lineage>
</organism>
<dbReference type="InterPro" id="IPR009057">
    <property type="entry name" value="Homeodomain-like_sf"/>
</dbReference>
<dbReference type="InterPro" id="IPR000014">
    <property type="entry name" value="PAS"/>
</dbReference>
<feature type="coiled-coil region" evidence="5">
    <location>
        <begin position="225"/>
        <end position="252"/>
    </location>
</feature>
<dbReference type="RefSeq" id="WP_104373353.1">
    <property type="nucleotide sequence ID" value="NZ_BFAV01000157.1"/>
</dbReference>
<proteinExistence type="predicted"/>
<dbReference type="FunFam" id="3.40.50.300:FF:000006">
    <property type="entry name" value="DNA-binding transcriptional regulator NtrC"/>
    <property type="match status" value="1"/>
</dbReference>
<dbReference type="PROSITE" id="PS50045">
    <property type="entry name" value="SIGMA54_INTERACT_4"/>
    <property type="match status" value="1"/>
</dbReference>
<dbReference type="CDD" id="cd00009">
    <property type="entry name" value="AAA"/>
    <property type="match status" value="1"/>
</dbReference>
<keyword evidence="5" id="KW-0175">Coiled coil</keyword>
<accession>A0A2L2XGB4</accession>
<dbReference type="InterPro" id="IPR027417">
    <property type="entry name" value="P-loop_NTPase"/>
</dbReference>